<dbReference type="PANTHER" id="PTHR10381">
    <property type="entry name" value="ATP-DEPENDENT CLP PROTEASE PROTEOLYTIC SUBUNIT"/>
    <property type="match status" value="1"/>
</dbReference>
<dbReference type="InterPro" id="IPR029045">
    <property type="entry name" value="ClpP/crotonase-like_dom_sf"/>
</dbReference>
<keyword evidence="2" id="KW-0963">Cytoplasm</keyword>
<dbReference type="GO" id="GO:0006515">
    <property type="term" value="P:protein quality control for misfolded or incompletely synthesized proteins"/>
    <property type="evidence" value="ECO:0007669"/>
    <property type="project" value="TreeGrafter"/>
</dbReference>
<dbReference type="InterPro" id="IPR001907">
    <property type="entry name" value="ClpP"/>
</dbReference>
<dbReference type="STRING" id="62928.azo1870"/>
<keyword evidence="3" id="KW-0645">Protease</keyword>
<dbReference type="EMBL" id="AM406670">
    <property type="protein sequence ID" value="CAL94487.1"/>
    <property type="molecule type" value="Genomic_DNA"/>
</dbReference>
<dbReference type="eggNOG" id="COG0740">
    <property type="taxonomic scope" value="Bacteria"/>
</dbReference>
<evidence type="ECO:0000313" key="8">
    <source>
        <dbReference type="Proteomes" id="UP000002588"/>
    </source>
</evidence>
<dbReference type="RefSeq" id="WP_011765603.1">
    <property type="nucleotide sequence ID" value="NC_008702.1"/>
</dbReference>
<evidence type="ECO:0000256" key="4">
    <source>
        <dbReference type="ARBA" id="ARBA00022801"/>
    </source>
</evidence>
<dbReference type="GO" id="GO:0009368">
    <property type="term" value="C:endopeptidase Clp complex"/>
    <property type="evidence" value="ECO:0007669"/>
    <property type="project" value="TreeGrafter"/>
</dbReference>
<dbReference type="Gene3D" id="3.90.226.10">
    <property type="entry name" value="2-enoyl-CoA Hydratase, Chain A, domain 1"/>
    <property type="match status" value="1"/>
</dbReference>
<keyword evidence="8" id="KW-1185">Reference proteome</keyword>
<dbReference type="PRINTS" id="PR00127">
    <property type="entry name" value="CLPPROTEASEP"/>
</dbReference>
<dbReference type="GO" id="GO:0051117">
    <property type="term" value="F:ATPase binding"/>
    <property type="evidence" value="ECO:0007669"/>
    <property type="project" value="TreeGrafter"/>
</dbReference>
<dbReference type="Pfam" id="PF25209">
    <property type="entry name" value="Phage_capsid_4"/>
    <property type="match status" value="1"/>
</dbReference>
<evidence type="ECO:0000313" key="7">
    <source>
        <dbReference type="EMBL" id="CAL94487.1"/>
    </source>
</evidence>
<gene>
    <name evidence="7" type="ordered locus">azo1870</name>
</gene>
<accession>A1K6N2</accession>
<dbReference type="Proteomes" id="UP000002588">
    <property type="component" value="Chromosome"/>
</dbReference>
<evidence type="ECO:0000256" key="3">
    <source>
        <dbReference type="ARBA" id="ARBA00022670"/>
    </source>
</evidence>
<protein>
    <recommendedName>
        <fullName evidence="6">ATP-dependent Clp protease proteolytic subunit</fullName>
    </recommendedName>
</protein>
<dbReference type="SUPFAM" id="SSF52096">
    <property type="entry name" value="ClpP/crotonase"/>
    <property type="match status" value="1"/>
</dbReference>
<dbReference type="GO" id="GO:0004176">
    <property type="term" value="F:ATP-dependent peptidase activity"/>
    <property type="evidence" value="ECO:0007669"/>
    <property type="project" value="InterPro"/>
</dbReference>
<dbReference type="CDD" id="cd07016">
    <property type="entry name" value="S14_ClpP_1"/>
    <property type="match status" value="1"/>
</dbReference>
<evidence type="ECO:0000256" key="6">
    <source>
        <dbReference type="RuleBase" id="RU003567"/>
    </source>
</evidence>
<evidence type="ECO:0000256" key="5">
    <source>
        <dbReference type="ARBA" id="ARBA00022825"/>
    </source>
</evidence>
<sequence length="625" mass="67284">MRTTEIIGEITDVTAREILAELALAGDSPVVVRINSQGGSVQAGVTIYEALKAHRPSVTVEIVGWALSAASLIAMAGRPVRMAPTSLLMVHAPWTSATGNASELRDTAAALDAVARSMRAAFSRTKQPPKTIDAWLTGEHWFTAEEAIAAGLADELIPEMQACAPMGVMACAFSIPDHIKGKLMATPTPDATAAARLADLERREAIRTDFAPFLKHPGGQQFMNQLLDDKTCTAENAGPRILSWLASTVEPIGAYRAEFTGEDFVDTSAGQLRDFAAAASDALLIRAGMRVPNPHPSARDLSRMSVVDMAERLLSMSGISTRGMSRSEILSAGLTRGDFPELLLGVGNRALRDGYETAPNSHAVWTAEREVVDFRPQNLLQLSEAPDLRRVNEGGEFTYSYFSEAVESFSIETFGRIIALTRQALINDDLGAFTRIPEAFGKAARRLEADHVYAKLTGTGNLSDGLPLFHADHNNLGAAAALSVESLGVARSAMRRHKTMNGLGYLDLMPAFLIVPTSLETEAESLLSSLSRPDATHSGVGNPSWVRSLELVSDPRLDAVSETAWYLAAHPASADGIIRAYLAGAARPDIITEQEFRVDQSSWKTRLDFGVAIIDYRSLYKNPGA</sequence>
<dbReference type="InterPro" id="IPR023562">
    <property type="entry name" value="ClpP/TepA"/>
</dbReference>
<dbReference type="PANTHER" id="PTHR10381:SF70">
    <property type="entry name" value="ATP-DEPENDENT CLP PROTEASE PROTEOLYTIC SUBUNIT"/>
    <property type="match status" value="1"/>
</dbReference>
<keyword evidence="5" id="KW-0720">Serine protease</keyword>
<keyword evidence="4 7" id="KW-0378">Hydrolase</keyword>
<dbReference type="NCBIfam" id="NF045542">
    <property type="entry name" value="Clp_rel_HeadMat"/>
    <property type="match status" value="1"/>
</dbReference>
<dbReference type="HOGENOM" id="CLU_024622_1_0_4"/>
<evidence type="ECO:0000256" key="2">
    <source>
        <dbReference type="ARBA" id="ARBA00022490"/>
    </source>
</evidence>
<dbReference type="KEGG" id="azo:azo1870"/>
<dbReference type="Pfam" id="PF00574">
    <property type="entry name" value="CLP_protease"/>
    <property type="match status" value="1"/>
</dbReference>
<comment type="similarity">
    <text evidence="1 6">Belongs to the peptidase S14 family.</text>
</comment>
<organism evidence="7 8">
    <name type="scientific">Azoarcus sp. (strain BH72)</name>
    <dbReference type="NCBI Taxonomy" id="418699"/>
    <lineage>
        <taxon>Bacteria</taxon>
        <taxon>Pseudomonadati</taxon>
        <taxon>Pseudomonadota</taxon>
        <taxon>Betaproteobacteria</taxon>
        <taxon>Rhodocyclales</taxon>
        <taxon>Zoogloeaceae</taxon>
        <taxon>Azoarcus</taxon>
    </lineage>
</organism>
<dbReference type="GO" id="GO:0004252">
    <property type="term" value="F:serine-type endopeptidase activity"/>
    <property type="evidence" value="ECO:0007669"/>
    <property type="project" value="InterPro"/>
</dbReference>
<reference evidence="7 8" key="1">
    <citation type="journal article" date="2006" name="Nat. Biotechnol.">
        <title>Complete genome of the mutualistic, N2-fixing grass endophyte Azoarcus sp. strain BH72.</title>
        <authorList>
            <person name="Krause A."/>
            <person name="Ramakumar A."/>
            <person name="Bartels D."/>
            <person name="Battistoni F."/>
            <person name="Bekel T."/>
            <person name="Boch J."/>
            <person name="Boehm M."/>
            <person name="Friedrich F."/>
            <person name="Hurek T."/>
            <person name="Krause L."/>
            <person name="Linke B."/>
            <person name="McHardy A.C."/>
            <person name="Sarkar A."/>
            <person name="Schneiker S."/>
            <person name="Syed A.A."/>
            <person name="Thauer R."/>
            <person name="Vorhoelter F.-J."/>
            <person name="Weidner S."/>
            <person name="Puehler A."/>
            <person name="Reinhold-Hurek B."/>
            <person name="Kaiser O."/>
            <person name="Goesmann A."/>
        </authorList>
    </citation>
    <scope>NUCLEOTIDE SEQUENCE [LARGE SCALE GENOMIC DNA]</scope>
    <source>
        <strain evidence="7 8">BH72</strain>
    </source>
</reference>
<name>A1K6N2_AZOSB</name>
<evidence type="ECO:0000256" key="1">
    <source>
        <dbReference type="ARBA" id="ARBA00007039"/>
    </source>
</evidence>
<proteinExistence type="inferred from homology"/>
<dbReference type="AlphaFoldDB" id="A1K6N2"/>